<protein>
    <submittedName>
        <fullName evidence="3">Uncharacterized protein</fullName>
    </submittedName>
</protein>
<dbReference type="Gene3D" id="1.20.1270.90">
    <property type="entry name" value="AF1782-like"/>
    <property type="match status" value="3"/>
</dbReference>
<feature type="coiled-coil region" evidence="1">
    <location>
        <begin position="444"/>
        <end position="478"/>
    </location>
</feature>
<name>A0A9X3XU92_ENTFC</name>
<dbReference type="AlphaFoldDB" id="A0A9X3XU92"/>
<feature type="region of interest" description="Disordered" evidence="2">
    <location>
        <begin position="36"/>
        <end position="89"/>
    </location>
</feature>
<evidence type="ECO:0000313" key="3">
    <source>
        <dbReference type="EMBL" id="MDC4248077.1"/>
    </source>
</evidence>
<feature type="compositionally biased region" description="Basic and acidic residues" evidence="2">
    <location>
        <begin position="47"/>
        <end position="78"/>
    </location>
</feature>
<accession>A0A9X3XU92</accession>
<comment type="caution">
    <text evidence="3">The sequence shown here is derived from an EMBL/GenBank/DDBJ whole genome shotgun (WGS) entry which is preliminary data.</text>
</comment>
<reference evidence="3" key="1">
    <citation type="submission" date="2022-05" db="EMBL/GenBank/DDBJ databases">
        <title>Draft genome sequences of Clostridium perfringens strains isolated from Peru.</title>
        <authorList>
            <person name="Hurtado R."/>
            <person name="Lima L."/>
            <person name="Sousa T."/>
            <person name="Jaiswal A.K."/>
            <person name="Tiwari S."/>
            <person name="Maturrano L."/>
            <person name="Brenig B."/>
            <person name="Azevedo V."/>
        </authorList>
    </citation>
    <scope>NUCLEOTIDE SEQUENCE</scope>
    <source>
        <strain evidence="3">CP4</strain>
    </source>
</reference>
<dbReference type="EMBL" id="JAMWMK010000012">
    <property type="protein sequence ID" value="MDC4248077.1"/>
    <property type="molecule type" value="Genomic_DNA"/>
</dbReference>
<proteinExistence type="predicted"/>
<dbReference type="Proteomes" id="UP001141166">
    <property type="component" value="Unassembled WGS sequence"/>
</dbReference>
<dbReference type="Pfam" id="PF07554">
    <property type="entry name" value="FIVAR"/>
    <property type="match status" value="4"/>
</dbReference>
<evidence type="ECO:0000256" key="1">
    <source>
        <dbReference type="SAM" id="Coils"/>
    </source>
</evidence>
<keyword evidence="1" id="KW-0175">Coiled coil</keyword>
<feature type="coiled-coil region" evidence="1">
    <location>
        <begin position="114"/>
        <end position="144"/>
    </location>
</feature>
<organism evidence="3 4">
    <name type="scientific">Enterococcus faecium</name>
    <name type="common">Streptococcus faecium</name>
    <dbReference type="NCBI Taxonomy" id="1352"/>
    <lineage>
        <taxon>Bacteria</taxon>
        <taxon>Bacillati</taxon>
        <taxon>Bacillota</taxon>
        <taxon>Bacilli</taxon>
        <taxon>Lactobacillales</taxon>
        <taxon>Enterococcaceae</taxon>
        <taxon>Enterococcus</taxon>
    </lineage>
</organism>
<evidence type="ECO:0000313" key="4">
    <source>
        <dbReference type="Proteomes" id="UP001141166"/>
    </source>
</evidence>
<gene>
    <name evidence="3" type="ORF">M3X98_08405</name>
</gene>
<evidence type="ECO:0000256" key="2">
    <source>
        <dbReference type="SAM" id="MobiDB-lite"/>
    </source>
</evidence>
<dbReference type="RefSeq" id="WP_272471398.1">
    <property type="nucleotide sequence ID" value="NZ_JAMWMK010000012.1"/>
</dbReference>
<dbReference type="Gene3D" id="1.20.1270.70">
    <property type="entry name" value="Designed single chain three-helix bundle"/>
    <property type="match status" value="2"/>
</dbReference>
<sequence length="540" mass="60193">MDKNQKIKLMSSGVAGIAVISLCSVALLRGCSAEPNIKETTSSSVLRESEKETTKSMEPQKKKETAKLKGKIKEKQPMETEEDRTEETVSKLYDRAGIRYSTENSSPNLTRKELQEIAHVSQTLSNKKEEAKKQEEAKENLLNTPEVNLLHALSKNNDLMPVSNKRENIKDEQTKPTEEPIVPFTPYQPEPTPLVPVEIIDYSALQGVLSSTETIDGSVYLTAGYQALQTEISIGRQMLTNQEASQSEVNAQTLRIQQAIDSLVPKGNKASLGETITKAKSINLEQYTTASADNFDRVYTQALTVYHESELTQQEVDTQVSALNHAMDQLVKRGDKTELRSLVEQAKQVDRQIYTAESLQGLDQAIGEGEAVLTNEDATQEQVNEASNKLKSTFDSLEKIGEPDLSLVYLNRLIEACESLSAEDYTSASFLPFEGILNQSKELLKQEGITQEQVQKQMEDLEQAKENLVKKADKTALTSMIEEVSALQEEDYTLESWMNLQTAVNRANDVLSNEDATQEQVNEAVEVLHNEKNALIEKEV</sequence>